<feature type="transmembrane region" description="Helical" evidence="1">
    <location>
        <begin position="50"/>
        <end position="70"/>
    </location>
</feature>
<name>A0ABQ5MMM9_9FLAO</name>
<comment type="caution">
    <text evidence="2">The sequence shown here is derived from an EMBL/GenBank/DDBJ whole genome shotgun (WGS) entry which is preliminary data.</text>
</comment>
<reference evidence="2" key="1">
    <citation type="submission" date="2022-07" db="EMBL/GenBank/DDBJ databases">
        <title>Taxonomy of Novel Oxalotrophic and Methylotrophic Bacteria.</title>
        <authorList>
            <person name="Sahin N."/>
            <person name="Tani A."/>
        </authorList>
    </citation>
    <scope>NUCLEOTIDE SEQUENCE</scope>
    <source>
        <strain evidence="2">Y10</strain>
    </source>
</reference>
<dbReference type="Proteomes" id="UP001143543">
    <property type="component" value="Unassembled WGS sequence"/>
</dbReference>
<keyword evidence="1" id="KW-0472">Membrane</keyword>
<accession>A0ABQ5MMM9</accession>
<keyword evidence="1" id="KW-1133">Transmembrane helix</keyword>
<gene>
    <name evidence="2" type="ORF">Y10_30330</name>
</gene>
<proteinExistence type="predicted"/>
<evidence type="ECO:0000256" key="1">
    <source>
        <dbReference type="SAM" id="Phobius"/>
    </source>
</evidence>
<dbReference type="RefSeq" id="WP_281766299.1">
    <property type="nucleotide sequence ID" value="NZ_BRVO01000004.1"/>
</dbReference>
<keyword evidence="3" id="KW-1185">Reference proteome</keyword>
<organism evidence="2 3">
    <name type="scientific">Neptunitalea lumnitzerae</name>
    <dbReference type="NCBI Taxonomy" id="2965509"/>
    <lineage>
        <taxon>Bacteria</taxon>
        <taxon>Pseudomonadati</taxon>
        <taxon>Bacteroidota</taxon>
        <taxon>Flavobacteriia</taxon>
        <taxon>Flavobacteriales</taxon>
        <taxon>Flavobacteriaceae</taxon>
        <taxon>Neptunitalea</taxon>
    </lineage>
</organism>
<sequence length="75" mass="8205">MVANKTNVVKYSVIALLVFVPNFISAQCAMCRAVLENSDDTSAAEGVNNGIVFLMAMPYLLVGVIGFIIYKKFRN</sequence>
<evidence type="ECO:0000313" key="2">
    <source>
        <dbReference type="EMBL" id="GLB50665.1"/>
    </source>
</evidence>
<protein>
    <submittedName>
        <fullName evidence="2">Uncharacterized protein</fullName>
    </submittedName>
</protein>
<keyword evidence="1" id="KW-0812">Transmembrane</keyword>
<evidence type="ECO:0000313" key="3">
    <source>
        <dbReference type="Proteomes" id="UP001143543"/>
    </source>
</evidence>
<dbReference type="EMBL" id="BRVO01000004">
    <property type="protein sequence ID" value="GLB50665.1"/>
    <property type="molecule type" value="Genomic_DNA"/>
</dbReference>